<feature type="region of interest" description="Disordered" evidence="2">
    <location>
        <begin position="174"/>
        <end position="225"/>
    </location>
</feature>
<dbReference type="Gene3D" id="1.25.40.10">
    <property type="entry name" value="Tetratricopeptide repeat domain"/>
    <property type="match status" value="2"/>
</dbReference>
<dbReference type="Pfam" id="PF13174">
    <property type="entry name" value="TPR_6"/>
    <property type="match status" value="1"/>
</dbReference>
<keyword evidence="5" id="KW-1185">Reference proteome</keyword>
<sequence>MNDFDLEIKNTQPINMEDMHRCDNNVKKSIILYNKAIEEIKIKDLNSAIEDLKKALSYNEDFPEGIKLLGLCYANDKKYKKAEKAFKELVEYEEYSHLAKEYIKNSIVERTLMKTMKSMERHEDSSKGEKKKSDLNNHPKRKLIIGLSAIGVLIAVFTISYLVGIKMQIDSKKAQATNKVADTSKEKIDKVSEKDKSLDKKDAPLDEDDKNINKKLDNTKSEVDNNKDNALSMVKDTEKFYKEGNEQQTEITGVDTKNTKPSDGTKLNSDKLNSDIKTKNKWDIYNEGNRLYKQGKYGEALPKLKMAYEIQPSAELMPWITYQIGNSYKETNDNANALVFFQKVKDNYPNSQYVSSSERMINQIKNRTANGD</sequence>
<evidence type="ECO:0000256" key="2">
    <source>
        <dbReference type="SAM" id="MobiDB-lite"/>
    </source>
</evidence>
<dbReference type="AlphaFoldDB" id="A0A6I6F1D3"/>
<dbReference type="PROSITE" id="PS50005">
    <property type="entry name" value="TPR"/>
    <property type="match status" value="1"/>
</dbReference>
<organism evidence="4 5">
    <name type="scientific">Clostridium bovifaecis</name>
    <dbReference type="NCBI Taxonomy" id="2184719"/>
    <lineage>
        <taxon>Bacteria</taxon>
        <taxon>Bacillati</taxon>
        <taxon>Bacillota</taxon>
        <taxon>Clostridia</taxon>
        <taxon>Eubacteriales</taxon>
        <taxon>Clostridiaceae</taxon>
        <taxon>Clostridium</taxon>
    </lineage>
</organism>
<feature type="compositionally biased region" description="Basic and acidic residues" evidence="2">
    <location>
        <begin position="182"/>
        <end position="225"/>
    </location>
</feature>
<dbReference type="SUPFAM" id="SSF48452">
    <property type="entry name" value="TPR-like"/>
    <property type="match status" value="1"/>
</dbReference>
<dbReference type="Proteomes" id="UP000422764">
    <property type="component" value="Chromosome"/>
</dbReference>
<gene>
    <name evidence="4" type="ORF">GOM49_15615</name>
</gene>
<feature type="compositionally biased region" description="Polar residues" evidence="2">
    <location>
        <begin position="246"/>
        <end position="267"/>
    </location>
</feature>
<keyword evidence="3" id="KW-1133">Transmembrane helix</keyword>
<dbReference type="InterPro" id="IPR011990">
    <property type="entry name" value="TPR-like_helical_dom_sf"/>
</dbReference>
<feature type="repeat" description="TPR" evidence="1">
    <location>
        <begin position="63"/>
        <end position="96"/>
    </location>
</feature>
<evidence type="ECO:0000256" key="3">
    <source>
        <dbReference type="SAM" id="Phobius"/>
    </source>
</evidence>
<dbReference type="EMBL" id="CP046522">
    <property type="protein sequence ID" value="QGU96331.1"/>
    <property type="molecule type" value="Genomic_DNA"/>
</dbReference>
<dbReference type="InterPro" id="IPR019734">
    <property type="entry name" value="TPR_rpt"/>
</dbReference>
<keyword evidence="3" id="KW-0472">Membrane</keyword>
<name>A0A6I6F1D3_9CLOT</name>
<feature type="transmembrane region" description="Helical" evidence="3">
    <location>
        <begin position="143"/>
        <end position="163"/>
    </location>
</feature>
<evidence type="ECO:0000313" key="4">
    <source>
        <dbReference type="EMBL" id="QGU96331.1"/>
    </source>
</evidence>
<keyword evidence="3" id="KW-0812">Transmembrane</keyword>
<keyword evidence="1" id="KW-0802">TPR repeat</keyword>
<accession>A0A6I6F1D3</accession>
<proteinExistence type="predicted"/>
<protein>
    <submittedName>
        <fullName evidence="4">Tetratricopeptide repeat protein</fullName>
    </submittedName>
</protein>
<evidence type="ECO:0000313" key="5">
    <source>
        <dbReference type="Proteomes" id="UP000422764"/>
    </source>
</evidence>
<dbReference type="SMART" id="SM00028">
    <property type="entry name" value="TPR"/>
    <property type="match status" value="4"/>
</dbReference>
<reference evidence="4 5" key="1">
    <citation type="submission" date="2019-12" db="EMBL/GenBank/DDBJ databases">
        <title>Genome sequenceing of Clostridium bovifaecis.</title>
        <authorList>
            <person name="Yao Y."/>
        </authorList>
    </citation>
    <scope>NUCLEOTIDE SEQUENCE [LARGE SCALE GENOMIC DNA]</scope>
    <source>
        <strain evidence="4 5">BXX</strain>
    </source>
</reference>
<feature type="region of interest" description="Disordered" evidence="2">
    <location>
        <begin position="246"/>
        <end position="272"/>
    </location>
</feature>
<dbReference type="Pfam" id="PF13181">
    <property type="entry name" value="TPR_8"/>
    <property type="match status" value="2"/>
</dbReference>
<evidence type="ECO:0000256" key="1">
    <source>
        <dbReference type="PROSITE-ProRule" id="PRU00339"/>
    </source>
</evidence>